<reference evidence="7" key="2">
    <citation type="submission" date="2023-05" db="EMBL/GenBank/DDBJ databases">
        <authorList>
            <person name="Fouks B."/>
        </authorList>
    </citation>
    <scope>NUCLEOTIDE SEQUENCE</scope>
    <source>
        <strain evidence="7">Stay&amp;Tobe</strain>
        <tissue evidence="7">Testes</tissue>
    </source>
</reference>
<dbReference type="InterPro" id="IPR026739">
    <property type="entry name" value="AP_beta"/>
</dbReference>
<dbReference type="Pfam" id="PF01602">
    <property type="entry name" value="Adaptin_N"/>
    <property type="match status" value="1"/>
</dbReference>
<keyword evidence="5" id="KW-0472">Membrane</keyword>
<evidence type="ECO:0000259" key="6">
    <source>
        <dbReference type="Pfam" id="PF01602"/>
    </source>
</evidence>
<dbReference type="PANTHER" id="PTHR11134">
    <property type="entry name" value="ADAPTOR COMPLEX SUBUNIT BETA FAMILY MEMBER"/>
    <property type="match status" value="1"/>
</dbReference>
<keyword evidence="4" id="KW-0653">Protein transport</keyword>
<evidence type="ECO:0000313" key="8">
    <source>
        <dbReference type="Proteomes" id="UP001233999"/>
    </source>
</evidence>
<keyword evidence="8" id="KW-1185">Reference proteome</keyword>
<evidence type="ECO:0000256" key="2">
    <source>
        <dbReference type="ARBA" id="ARBA00006613"/>
    </source>
</evidence>
<sequence>MGTVEGLATDLLRVCQQSDSQELRIILHQLVETVNTPGNISCLIGPVVKSLPSHNFNVKKTAYSVLPRLCSLYPDTAFLAANTVRQDCKDPNPLVKTLAITTLCSLPPLFQEHAAPVLDTALKDSHPRVRQTAVIGCSRVFRHSPQLLFEQGFVDRLYEIIRDTDPVVVTNSLLALDTILAPEGGIVVKRNMAMYLLKRLGDFPDPQLATVIQVIGKYEPQDEEELFQELSVLDPYLVHSTSAAVVINCTKLFFKLTEKKHPQLKSEIIERVVPVLKTFLLSGSPRESKNHVLDFLIVVSEDRDWLDHFADTPNLFYPQKYDTELVPALKKLKILPYICRESNYRDILQNLEDKYCRTPKTLSEAIACVCSISTRMPLTISSECLKVLITLMDSNESLVCNNVLSALQDFNLDGFTNDEIRSLIRKVLMKVDLSLEDVPYILPILLGQYGELIEDESPYVLESLVNNFDQYNDNLQNLVFNAAIKMFLKMPAKCQHILGEIMEKCIYDMNSSDSNKLLSSQQTALKHYILLKNNVQLMKEIMI</sequence>
<protein>
    <recommendedName>
        <fullName evidence="6">Clathrin/coatomer adaptor adaptin-like N-terminal domain-containing protein</fullName>
    </recommendedName>
</protein>
<dbReference type="GO" id="GO:0016192">
    <property type="term" value="P:vesicle-mediated transport"/>
    <property type="evidence" value="ECO:0007669"/>
    <property type="project" value="InterPro"/>
</dbReference>
<name>A0AAD8E4C2_DIPPU</name>
<proteinExistence type="inferred from homology"/>
<reference evidence="7" key="1">
    <citation type="journal article" date="2023" name="IScience">
        <title>Live-bearing cockroach genome reveals convergent evolutionary mechanisms linked to viviparity in insects and beyond.</title>
        <authorList>
            <person name="Fouks B."/>
            <person name="Harrison M.C."/>
            <person name="Mikhailova A.A."/>
            <person name="Marchal E."/>
            <person name="English S."/>
            <person name="Carruthers M."/>
            <person name="Jennings E.C."/>
            <person name="Chiamaka E.L."/>
            <person name="Frigard R.A."/>
            <person name="Pippel M."/>
            <person name="Attardo G.M."/>
            <person name="Benoit J.B."/>
            <person name="Bornberg-Bauer E."/>
            <person name="Tobe S.S."/>
        </authorList>
    </citation>
    <scope>NUCLEOTIDE SEQUENCE</scope>
    <source>
        <tissue evidence="7">Testes</tissue>
    </source>
</reference>
<evidence type="ECO:0000313" key="7">
    <source>
        <dbReference type="EMBL" id="KAJ9576329.1"/>
    </source>
</evidence>
<organism evidence="7 8">
    <name type="scientific">Diploptera punctata</name>
    <name type="common">Pacific beetle cockroach</name>
    <dbReference type="NCBI Taxonomy" id="6984"/>
    <lineage>
        <taxon>Eukaryota</taxon>
        <taxon>Metazoa</taxon>
        <taxon>Ecdysozoa</taxon>
        <taxon>Arthropoda</taxon>
        <taxon>Hexapoda</taxon>
        <taxon>Insecta</taxon>
        <taxon>Pterygota</taxon>
        <taxon>Neoptera</taxon>
        <taxon>Polyneoptera</taxon>
        <taxon>Dictyoptera</taxon>
        <taxon>Blattodea</taxon>
        <taxon>Blaberoidea</taxon>
        <taxon>Blaberidae</taxon>
        <taxon>Diplopterinae</taxon>
        <taxon>Diploptera</taxon>
    </lineage>
</organism>
<keyword evidence="3" id="KW-0813">Transport</keyword>
<dbReference type="GO" id="GO:0012505">
    <property type="term" value="C:endomembrane system"/>
    <property type="evidence" value="ECO:0007669"/>
    <property type="project" value="UniProtKB-SubCell"/>
</dbReference>
<evidence type="ECO:0000256" key="1">
    <source>
        <dbReference type="ARBA" id="ARBA00004308"/>
    </source>
</evidence>
<comment type="caution">
    <text evidence="7">The sequence shown here is derived from an EMBL/GenBank/DDBJ whole genome shotgun (WGS) entry which is preliminary data.</text>
</comment>
<feature type="domain" description="Clathrin/coatomer adaptor adaptin-like N-terminal" evidence="6">
    <location>
        <begin position="11"/>
        <end position="510"/>
    </location>
</feature>
<evidence type="ECO:0000256" key="4">
    <source>
        <dbReference type="ARBA" id="ARBA00022927"/>
    </source>
</evidence>
<dbReference type="GO" id="GO:0006886">
    <property type="term" value="P:intracellular protein transport"/>
    <property type="evidence" value="ECO:0007669"/>
    <property type="project" value="InterPro"/>
</dbReference>
<evidence type="ECO:0000256" key="3">
    <source>
        <dbReference type="ARBA" id="ARBA00022448"/>
    </source>
</evidence>
<dbReference type="InterPro" id="IPR002553">
    <property type="entry name" value="Clathrin/coatomer_adapt-like_N"/>
</dbReference>
<dbReference type="InterPro" id="IPR016024">
    <property type="entry name" value="ARM-type_fold"/>
</dbReference>
<dbReference type="AlphaFoldDB" id="A0AAD8E4C2"/>
<gene>
    <name evidence="7" type="ORF">L9F63_006829</name>
</gene>
<dbReference type="InterPro" id="IPR011989">
    <property type="entry name" value="ARM-like"/>
</dbReference>
<dbReference type="Gene3D" id="1.25.10.10">
    <property type="entry name" value="Leucine-rich Repeat Variant"/>
    <property type="match status" value="1"/>
</dbReference>
<dbReference type="Proteomes" id="UP001233999">
    <property type="component" value="Unassembled WGS sequence"/>
</dbReference>
<comment type="subcellular location">
    <subcellularLocation>
        <location evidence="1">Endomembrane system</location>
    </subcellularLocation>
</comment>
<comment type="similarity">
    <text evidence="2">Belongs to the adaptor complexes large subunit family.</text>
</comment>
<dbReference type="GO" id="GO:0030117">
    <property type="term" value="C:membrane coat"/>
    <property type="evidence" value="ECO:0007669"/>
    <property type="project" value="InterPro"/>
</dbReference>
<accession>A0AAD8E4C2</accession>
<dbReference type="EMBL" id="JASPKZ010009800">
    <property type="protein sequence ID" value="KAJ9576329.1"/>
    <property type="molecule type" value="Genomic_DNA"/>
</dbReference>
<dbReference type="SUPFAM" id="SSF48371">
    <property type="entry name" value="ARM repeat"/>
    <property type="match status" value="1"/>
</dbReference>
<evidence type="ECO:0000256" key="5">
    <source>
        <dbReference type="ARBA" id="ARBA00023136"/>
    </source>
</evidence>